<dbReference type="InterPro" id="IPR009003">
    <property type="entry name" value="Peptidase_S1_PA"/>
</dbReference>
<dbReference type="PANTHER" id="PTHR24252">
    <property type="entry name" value="ACROSIN-RELATED"/>
    <property type="match status" value="1"/>
</dbReference>
<dbReference type="PANTHER" id="PTHR24252:SF7">
    <property type="entry name" value="HYALIN"/>
    <property type="match status" value="1"/>
</dbReference>
<evidence type="ECO:0000256" key="9">
    <source>
        <dbReference type="SAM" id="SignalP"/>
    </source>
</evidence>
<dbReference type="Gene3D" id="2.40.10.10">
    <property type="entry name" value="Trypsin-like serine proteases"/>
    <property type="match status" value="1"/>
</dbReference>
<dbReference type="CDD" id="cd00190">
    <property type="entry name" value="Tryp_SPc"/>
    <property type="match status" value="1"/>
</dbReference>
<evidence type="ECO:0000256" key="5">
    <source>
        <dbReference type="ARBA" id="ARBA00022801"/>
    </source>
</evidence>
<evidence type="ECO:0000259" key="10">
    <source>
        <dbReference type="PROSITE" id="PS50240"/>
    </source>
</evidence>
<dbReference type="VEuPathDB" id="VectorBase:LOC119165244"/>
<name>A0A6G5A818_RHIMP</name>
<dbReference type="GO" id="GO:0005576">
    <property type="term" value="C:extracellular region"/>
    <property type="evidence" value="ECO:0007669"/>
    <property type="project" value="UniProtKB-SubCell"/>
</dbReference>
<sequence length="308" mass="34356">MMYFVVGVSILLGSSASVRADGLQINGPECGMSTHGMIVNGTAAEANRFPWMVYLQMIGTNNGRSACGGSILTKRHILTAAHCTLDPYGQPFKRINAYYGNNDWKRGKSLLVIKIFRHHKYTRTKHANDIAVLQVEKPFQYGNNARPICIPAAPMNIFDTETVVAGWGRLKEGGHTTNHLQYTTVRVLPNELCSVLYFILGYVSDVMYCTYRRGTNSCHSDSGGPLMSRPFGDRYVQVGIVSFAVGCARKYIPTVYTRVETFTPWLRRVVGSFDKAYSSEVSLQLASYTIPQWPSIFPSLRSYAPFFA</sequence>
<dbReference type="GO" id="GO:0006508">
    <property type="term" value="P:proteolysis"/>
    <property type="evidence" value="ECO:0007669"/>
    <property type="project" value="UniProtKB-KW"/>
</dbReference>
<dbReference type="PRINTS" id="PR00722">
    <property type="entry name" value="CHYMOTRYPSIN"/>
</dbReference>
<keyword evidence="3 11" id="KW-0645">Protease</keyword>
<dbReference type="InterPro" id="IPR043504">
    <property type="entry name" value="Peptidase_S1_PA_chymotrypsin"/>
</dbReference>
<dbReference type="SUPFAM" id="SSF50494">
    <property type="entry name" value="Trypsin-like serine proteases"/>
    <property type="match status" value="1"/>
</dbReference>
<dbReference type="InterPro" id="IPR018114">
    <property type="entry name" value="TRYPSIN_HIS"/>
</dbReference>
<evidence type="ECO:0000256" key="6">
    <source>
        <dbReference type="ARBA" id="ARBA00022825"/>
    </source>
</evidence>
<evidence type="ECO:0000256" key="8">
    <source>
        <dbReference type="ARBA" id="ARBA00023157"/>
    </source>
</evidence>
<reference evidence="11" key="1">
    <citation type="submission" date="2020-03" db="EMBL/GenBank/DDBJ databases">
        <title>A transcriptome and proteome of the tick Rhipicephalus microplus shaped by the genetic composition of its hosts and developmental stage.</title>
        <authorList>
            <person name="Garcia G.R."/>
            <person name="Ribeiro J.M.C."/>
            <person name="Maruyama S.R."/>
            <person name="Gardinasse L.G."/>
            <person name="Nelson K."/>
            <person name="Ferreira B.R."/>
            <person name="Andrade T.G."/>
            <person name="Santos I.K.F.M."/>
        </authorList>
    </citation>
    <scope>NUCLEOTIDE SEQUENCE</scope>
    <source>
        <strain evidence="11">NSGR</strain>
        <tissue evidence="11">Salivary glands</tissue>
    </source>
</reference>
<dbReference type="Pfam" id="PF00089">
    <property type="entry name" value="Trypsin"/>
    <property type="match status" value="1"/>
</dbReference>
<evidence type="ECO:0000313" key="11">
    <source>
        <dbReference type="EMBL" id="NIE46326.1"/>
    </source>
</evidence>
<evidence type="ECO:0000256" key="1">
    <source>
        <dbReference type="ARBA" id="ARBA00004613"/>
    </source>
</evidence>
<keyword evidence="4 9" id="KW-0732">Signal</keyword>
<comment type="subcellular location">
    <subcellularLocation>
        <location evidence="1">Secreted</location>
    </subcellularLocation>
</comment>
<dbReference type="InterPro" id="IPR001254">
    <property type="entry name" value="Trypsin_dom"/>
</dbReference>
<feature type="domain" description="Peptidase S1" evidence="10">
    <location>
        <begin position="38"/>
        <end position="271"/>
    </location>
</feature>
<keyword evidence="5" id="KW-0378">Hydrolase</keyword>
<evidence type="ECO:0000256" key="7">
    <source>
        <dbReference type="ARBA" id="ARBA00023145"/>
    </source>
</evidence>
<evidence type="ECO:0000256" key="2">
    <source>
        <dbReference type="ARBA" id="ARBA00022525"/>
    </source>
</evidence>
<dbReference type="OrthoDB" id="6515242at2759"/>
<dbReference type="GO" id="GO:0004252">
    <property type="term" value="F:serine-type endopeptidase activity"/>
    <property type="evidence" value="ECO:0007669"/>
    <property type="project" value="InterPro"/>
</dbReference>
<protein>
    <submittedName>
        <fullName evidence="11">Putative trypsin-like serine protease</fullName>
    </submittedName>
</protein>
<evidence type="ECO:0000256" key="3">
    <source>
        <dbReference type="ARBA" id="ARBA00022670"/>
    </source>
</evidence>
<dbReference type="FunFam" id="2.40.10.10:FF:000146">
    <property type="entry name" value="Serine protease 53"/>
    <property type="match status" value="1"/>
</dbReference>
<dbReference type="EMBL" id="GIKN01004053">
    <property type="protein sequence ID" value="NIE46326.1"/>
    <property type="molecule type" value="Transcribed_RNA"/>
</dbReference>
<feature type="signal peptide" evidence="9">
    <location>
        <begin position="1"/>
        <end position="20"/>
    </location>
</feature>
<dbReference type="AlphaFoldDB" id="A0A6G5A818"/>
<organism evidence="11">
    <name type="scientific">Rhipicephalus microplus</name>
    <name type="common">Cattle tick</name>
    <name type="synonym">Boophilus microplus</name>
    <dbReference type="NCBI Taxonomy" id="6941"/>
    <lineage>
        <taxon>Eukaryota</taxon>
        <taxon>Metazoa</taxon>
        <taxon>Ecdysozoa</taxon>
        <taxon>Arthropoda</taxon>
        <taxon>Chelicerata</taxon>
        <taxon>Arachnida</taxon>
        <taxon>Acari</taxon>
        <taxon>Parasitiformes</taxon>
        <taxon>Ixodida</taxon>
        <taxon>Ixodoidea</taxon>
        <taxon>Ixodidae</taxon>
        <taxon>Rhipicephalinae</taxon>
        <taxon>Rhipicephalus</taxon>
        <taxon>Boophilus</taxon>
    </lineage>
</organism>
<dbReference type="InterPro" id="IPR001314">
    <property type="entry name" value="Peptidase_S1A"/>
</dbReference>
<keyword evidence="2" id="KW-0964">Secreted</keyword>
<keyword evidence="6" id="KW-0720">Serine protease</keyword>
<accession>A0A6G5A818</accession>
<proteinExistence type="predicted"/>
<dbReference type="PROSITE" id="PS50240">
    <property type="entry name" value="TRYPSIN_DOM"/>
    <property type="match status" value="1"/>
</dbReference>
<evidence type="ECO:0000256" key="4">
    <source>
        <dbReference type="ARBA" id="ARBA00022729"/>
    </source>
</evidence>
<feature type="chain" id="PRO_5026337136" evidence="9">
    <location>
        <begin position="21"/>
        <end position="308"/>
    </location>
</feature>
<keyword evidence="8" id="KW-1015">Disulfide bond</keyword>
<keyword evidence="7" id="KW-0865">Zymogen</keyword>
<dbReference type="PROSITE" id="PS00134">
    <property type="entry name" value="TRYPSIN_HIS"/>
    <property type="match status" value="1"/>
</dbReference>
<dbReference type="SMART" id="SM00020">
    <property type="entry name" value="Tryp_SPc"/>
    <property type="match status" value="1"/>
</dbReference>